<gene>
    <name evidence="1" type="ORF">OKA104_LOCUS42176</name>
</gene>
<sequence>MKDYLESEQKILNDVQLLIDNRDKILDPQILLDTQILALWLFLNSDLNQINTECLAQISTSEGKLIIVAALAAIK</sequence>
<evidence type="ECO:0000313" key="1">
    <source>
        <dbReference type="EMBL" id="CAF4223646.1"/>
    </source>
</evidence>
<accession>A0A820CLN1</accession>
<dbReference type="Proteomes" id="UP000663881">
    <property type="component" value="Unassembled WGS sequence"/>
</dbReference>
<dbReference type="AlphaFoldDB" id="A0A820CLN1"/>
<proteinExistence type="predicted"/>
<reference evidence="1" key="1">
    <citation type="submission" date="2021-02" db="EMBL/GenBank/DDBJ databases">
        <authorList>
            <person name="Nowell W R."/>
        </authorList>
    </citation>
    <scope>NUCLEOTIDE SEQUENCE</scope>
</reference>
<name>A0A820CLN1_9BILA</name>
<feature type="non-terminal residue" evidence="1">
    <location>
        <position position="1"/>
    </location>
</feature>
<protein>
    <submittedName>
        <fullName evidence="1">Uncharacterized protein</fullName>
    </submittedName>
</protein>
<evidence type="ECO:0000313" key="2">
    <source>
        <dbReference type="Proteomes" id="UP000663881"/>
    </source>
</evidence>
<dbReference type="EMBL" id="CAJOAY010010578">
    <property type="protein sequence ID" value="CAF4223646.1"/>
    <property type="molecule type" value="Genomic_DNA"/>
</dbReference>
<organism evidence="1 2">
    <name type="scientific">Adineta steineri</name>
    <dbReference type="NCBI Taxonomy" id="433720"/>
    <lineage>
        <taxon>Eukaryota</taxon>
        <taxon>Metazoa</taxon>
        <taxon>Spiralia</taxon>
        <taxon>Gnathifera</taxon>
        <taxon>Rotifera</taxon>
        <taxon>Eurotatoria</taxon>
        <taxon>Bdelloidea</taxon>
        <taxon>Adinetida</taxon>
        <taxon>Adinetidae</taxon>
        <taxon>Adineta</taxon>
    </lineage>
</organism>
<comment type="caution">
    <text evidence="1">The sequence shown here is derived from an EMBL/GenBank/DDBJ whole genome shotgun (WGS) entry which is preliminary data.</text>
</comment>